<feature type="binding site" evidence="8">
    <location>
        <position position="183"/>
    </location>
    <ligand>
        <name>ATP</name>
        <dbReference type="ChEBI" id="CHEBI:30616"/>
    </ligand>
</feature>
<dbReference type="GO" id="GO:0004359">
    <property type="term" value="F:glutaminase activity"/>
    <property type="evidence" value="ECO:0007669"/>
    <property type="project" value="InterPro"/>
</dbReference>
<feature type="binding site" evidence="8">
    <location>
        <position position="152"/>
    </location>
    <ligand>
        <name>deamido-NAD(+)</name>
        <dbReference type="ChEBI" id="CHEBI:58437"/>
        <note>ligand shared between two neighboring subunits</note>
    </ligand>
</feature>
<reference evidence="13" key="2">
    <citation type="submission" date="2015-06" db="EMBL/GenBank/DDBJ databases">
        <title>Complete genome sequence of Spiroplasma eriocheiris TDA-040725-5 (DSM 21848).</title>
        <authorList>
            <person name="Lo W.-S."/>
            <person name="Kuo C.-H."/>
        </authorList>
    </citation>
    <scope>NUCLEOTIDE SEQUENCE [LARGE SCALE GENOMIC DNA]</scope>
    <source>
        <strain evidence="13">TDA-040725-5</strain>
    </source>
</reference>
<evidence type="ECO:0000259" key="11">
    <source>
        <dbReference type="Pfam" id="PF02540"/>
    </source>
</evidence>
<sequence>MKKLQDYLDYLVTWIRQEVAAANCRGVIIGLSGGIDSALVALLGQKAFPNNHLTVIMPCHSNPVDQEYSMKLVNHHQLTSQVVDLTTTYDELVKNLSLSSPNKLALANIKPRLRMTTLYALGQTHQYLVLGTDNADEWHIGYFTKYGDGGVDLVPIIHLLKGEVRQTAELLGVCSEIITRKPTAGLWENQTDEDELGFSYQELDDYLQGFEISPTISEKIQKLHAISEHKRKLAQAPAQPFSKLKYPKEN</sequence>
<dbReference type="GO" id="GO:0005524">
    <property type="term" value="F:ATP binding"/>
    <property type="evidence" value="ECO:0007669"/>
    <property type="project" value="UniProtKB-UniRule"/>
</dbReference>
<dbReference type="NCBIfam" id="TIGR00552">
    <property type="entry name" value="nadE"/>
    <property type="match status" value="1"/>
</dbReference>
<dbReference type="GO" id="GO:0046872">
    <property type="term" value="F:metal ion binding"/>
    <property type="evidence" value="ECO:0007669"/>
    <property type="project" value="UniProtKB-KW"/>
</dbReference>
<comment type="function">
    <text evidence="8">Catalyzes the ATP-dependent amidation of deamido-NAD to form NAD. Uses ammonia as a nitrogen source.</text>
</comment>
<evidence type="ECO:0000313" key="12">
    <source>
        <dbReference type="EMBL" id="AKM54070.1"/>
    </source>
</evidence>
<dbReference type="PANTHER" id="PTHR23090:SF7">
    <property type="entry name" value="NH(3)-DEPENDENT NAD(+) SYNTHETASE"/>
    <property type="match status" value="1"/>
</dbReference>
<organism evidence="12 13">
    <name type="scientific">Spiroplasma eriocheiris</name>
    <dbReference type="NCBI Taxonomy" id="315358"/>
    <lineage>
        <taxon>Bacteria</taxon>
        <taxon>Bacillati</taxon>
        <taxon>Mycoplasmatota</taxon>
        <taxon>Mollicutes</taxon>
        <taxon>Entomoplasmatales</taxon>
        <taxon>Spiroplasmataceae</taxon>
        <taxon>Spiroplasma</taxon>
    </lineage>
</organism>
<evidence type="ECO:0000256" key="2">
    <source>
        <dbReference type="ARBA" id="ARBA00022598"/>
    </source>
</evidence>
<feature type="binding site" description="in other chain" evidence="8">
    <location>
        <position position="145"/>
    </location>
    <ligand>
        <name>deamido-NAD(+)</name>
        <dbReference type="ChEBI" id="CHEBI:58437"/>
        <note>ligand shared between two neighboring subunits</note>
    </ligand>
</feature>
<evidence type="ECO:0000256" key="7">
    <source>
        <dbReference type="ARBA" id="ARBA00023027"/>
    </source>
</evidence>
<dbReference type="AlphaFoldDB" id="A0A0H3XI12"/>
<dbReference type="KEGG" id="seri:SERIO_v1c04950"/>
<dbReference type="InterPro" id="IPR003694">
    <property type="entry name" value="NAD_synthase"/>
</dbReference>
<dbReference type="CDD" id="cd00553">
    <property type="entry name" value="NAD_synthase"/>
    <property type="match status" value="1"/>
</dbReference>
<accession>A0A0H3XI12</accession>
<dbReference type="RefSeq" id="WP_047791314.1">
    <property type="nucleotide sequence ID" value="NZ_CP011856.1"/>
</dbReference>
<keyword evidence="13" id="KW-1185">Reference proteome</keyword>
<evidence type="ECO:0000256" key="3">
    <source>
        <dbReference type="ARBA" id="ARBA00022723"/>
    </source>
</evidence>
<dbReference type="UniPathway" id="UPA00253">
    <property type="reaction ID" value="UER00333"/>
</dbReference>
<evidence type="ECO:0000256" key="5">
    <source>
        <dbReference type="ARBA" id="ARBA00022840"/>
    </source>
</evidence>
<comment type="pathway">
    <text evidence="8">Cofactor biosynthesis; NAD(+) biosynthesis; NAD(+) from deamido-NAD(+) (ammonia route): step 1/1.</text>
</comment>
<dbReference type="InterPro" id="IPR022926">
    <property type="entry name" value="NH(3)-dep_NAD(+)_synth"/>
</dbReference>
<dbReference type="PANTHER" id="PTHR23090">
    <property type="entry name" value="NH 3 /GLUTAMINE-DEPENDENT NAD + SYNTHETASE"/>
    <property type="match status" value="1"/>
</dbReference>
<keyword evidence="3 8" id="KW-0479">Metal-binding</keyword>
<evidence type="ECO:0000256" key="4">
    <source>
        <dbReference type="ARBA" id="ARBA00022741"/>
    </source>
</evidence>
<proteinExistence type="inferred from homology"/>
<feature type="binding site" evidence="8">
    <location>
        <position position="36"/>
    </location>
    <ligand>
        <name>Mg(2+)</name>
        <dbReference type="ChEBI" id="CHEBI:18420"/>
    </ligand>
</feature>
<comment type="catalytic activity">
    <reaction evidence="8 10">
        <text>deamido-NAD(+) + NH4(+) + ATP = AMP + diphosphate + NAD(+) + H(+)</text>
        <dbReference type="Rhea" id="RHEA:21188"/>
        <dbReference type="ChEBI" id="CHEBI:15378"/>
        <dbReference type="ChEBI" id="CHEBI:28938"/>
        <dbReference type="ChEBI" id="CHEBI:30616"/>
        <dbReference type="ChEBI" id="CHEBI:33019"/>
        <dbReference type="ChEBI" id="CHEBI:57540"/>
        <dbReference type="ChEBI" id="CHEBI:58437"/>
        <dbReference type="ChEBI" id="CHEBI:456215"/>
        <dbReference type="EC" id="6.3.1.5"/>
    </reaction>
</comment>
<dbReference type="EMBL" id="CP011856">
    <property type="protein sequence ID" value="AKM54070.1"/>
    <property type="molecule type" value="Genomic_DNA"/>
</dbReference>
<comment type="similarity">
    <text evidence="1 8 9">Belongs to the NAD synthetase family.</text>
</comment>
<dbReference type="InterPro" id="IPR022310">
    <property type="entry name" value="NAD/GMP_synthase"/>
</dbReference>
<feature type="binding site" description="in other chain" evidence="8">
    <location>
        <begin position="229"/>
        <end position="230"/>
    </location>
    <ligand>
        <name>deamido-NAD(+)</name>
        <dbReference type="ChEBI" id="CHEBI:58437"/>
        <note>ligand shared between two neighboring subunits</note>
    </ligand>
</feature>
<dbReference type="EC" id="6.3.1.5" evidence="8 10"/>
<dbReference type="GO" id="GO:0008795">
    <property type="term" value="F:NAD+ synthase activity"/>
    <property type="evidence" value="ECO:0007669"/>
    <property type="project" value="UniProtKB-UniRule"/>
</dbReference>
<gene>
    <name evidence="8 12" type="primary">nadE</name>
    <name evidence="12" type="ORF">SERIO_v1c04950</name>
</gene>
<evidence type="ECO:0000256" key="10">
    <source>
        <dbReference type="RuleBase" id="RU003812"/>
    </source>
</evidence>
<keyword evidence="6 8" id="KW-0460">Magnesium</keyword>
<protein>
    <recommendedName>
        <fullName evidence="8 10">NH(3)-dependent NAD(+) synthetase</fullName>
        <ecNumber evidence="8 10">6.3.1.5</ecNumber>
    </recommendedName>
</protein>
<dbReference type="STRING" id="315358.SERIO_v1c04950"/>
<dbReference type="Pfam" id="PF02540">
    <property type="entry name" value="NAD_synthase"/>
    <property type="match status" value="1"/>
</dbReference>
<dbReference type="GO" id="GO:0005737">
    <property type="term" value="C:cytoplasm"/>
    <property type="evidence" value="ECO:0007669"/>
    <property type="project" value="InterPro"/>
</dbReference>
<evidence type="ECO:0000256" key="1">
    <source>
        <dbReference type="ARBA" id="ARBA00005859"/>
    </source>
</evidence>
<reference evidence="12 13" key="1">
    <citation type="journal article" date="2015" name="Genome Biol. Evol.">
        <title>Found and Lost: The Fates of Horizontally Acquired Genes in Arthropod-Symbiotic Spiroplasma.</title>
        <authorList>
            <person name="Lo W.S."/>
            <person name="Gasparich G.E."/>
            <person name="Kuo C.H."/>
        </authorList>
    </citation>
    <scope>NUCLEOTIDE SEQUENCE [LARGE SCALE GENOMIC DNA]</scope>
    <source>
        <strain evidence="13">TDA-040725-5</strain>
    </source>
</reference>
<feature type="binding site" evidence="8">
    <location>
        <position position="137"/>
    </location>
    <ligand>
        <name>Mg(2+)</name>
        <dbReference type="ChEBI" id="CHEBI:18420"/>
    </ligand>
</feature>
<feature type="binding site" evidence="8">
    <location>
        <begin position="30"/>
        <end position="37"/>
    </location>
    <ligand>
        <name>ATP</name>
        <dbReference type="ChEBI" id="CHEBI:30616"/>
    </ligand>
</feature>
<keyword evidence="5 8" id="KW-0067">ATP-binding</keyword>
<evidence type="ECO:0000313" key="13">
    <source>
        <dbReference type="Proteomes" id="UP000035661"/>
    </source>
</evidence>
<comment type="subunit">
    <text evidence="8">Homodimer.</text>
</comment>
<feature type="domain" description="NAD/GMP synthase" evidence="11">
    <location>
        <begin position="8"/>
        <end position="233"/>
    </location>
</feature>
<dbReference type="GO" id="GO:0009435">
    <property type="term" value="P:NAD+ biosynthetic process"/>
    <property type="evidence" value="ECO:0007669"/>
    <property type="project" value="UniProtKB-UniRule"/>
</dbReference>
<evidence type="ECO:0000256" key="9">
    <source>
        <dbReference type="RuleBase" id="RU003811"/>
    </source>
</evidence>
<keyword evidence="7 8" id="KW-0520">NAD</keyword>
<keyword evidence="4 8" id="KW-0547">Nucleotide-binding</keyword>
<evidence type="ECO:0000256" key="8">
    <source>
        <dbReference type="HAMAP-Rule" id="MF_00193"/>
    </source>
</evidence>
<dbReference type="SUPFAM" id="SSF52402">
    <property type="entry name" value="Adenine nucleotide alpha hydrolases-like"/>
    <property type="match status" value="1"/>
</dbReference>
<dbReference type="GO" id="GO:0003952">
    <property type="term" value="F:NAD+ synthase (glutamine-hydrolyzing) activity"/>
    <property type="evidence" value="ECO:0007669"/>
    <property type="project" value="InterPro"/>
</dbReference>
<feature type="binding site" description="in other chain" evidence="8">
    <location>
        <position position="112"/>
    </location>
    <ligand>
        <name>deamido-NAD(+)</name>
        <dbReference type="ChEBI" id="CHEBI:58437"/>
        <note>ligand shared between two neighboring subunits</note>
    </ligand>
</feature>
<dbReference type="InterPro" id="IPR014729">
    <property type="entry name" value="Rossmann-like_a/b/a_fold"/>
</dbReference>
<dbReference type="HAMAP" id="MF_00193">
    <property type="entry name" value="NadE_ammonia_dep"/>
    <property type="match status" value="1"/>
</dbReference>
<name>A0A0H3XI12_9MOLU</name>
<feature type="binding site" evidence="8">
    <location>
        <position position="132"/>
    </location>
    <ligand>
        <name>ATP</name>
        <dbReference type="ChEBI" id="CHEBI:30616"/>
    </ligand>
</feature>
<keyword evidence="2 8" id="KW-0436">Ligase</keyword>
<feature type="binding site" evidence="8">
    <location>
        <position position="161"/>
    </location>
    <ligand>
        <name>ATP</name>
        <dbReference type="ChEBI" id="CHEBI:30616"/>
    </ligand>
</feature>
<dbReference type="Gene3D" id="3.40.50.620">
    <property type="entry name" value="HUPs"/>
    <property type="match status" value="1"/>
</dbReference>
<dbReference type="PATRIC" id="fig|743698.3.peg.494"/>
<evidence type="ECO:0000256" key="6">
    <source>
        <dbReference type="ARBA" id="ARBA00022842"/>
    </source>
</evidence>
<dbReference type="Proteomes" id="UP000035661">
    <property type="component" value="Chromosome"/>
</dbReference>